<sequence length="272" mass="30003">MLNQPTLSAFVSFARSQSLKQTTFEPRTHPIDRALRSPSLPSSSVALGKLLTTSAPLPMPPLPRTGPGQRLGMASRLPSRWNPAVTLQRRGSPAPCYAVSCLWHHDSSPDYEGLHPPFASNKSGCVSSRFTFFPVKKLLESSLLLPSDTIQTHISLRSEQPRLIGVVPSANLINLRKLLVPGLKDKLPSPTIHPGTILETNSYPHLCEISRAASRNVKRVGIAVLYFNANLPVGDVRPVPLRACWLLRAYEVSTRPLRVVRSLSEWLVHVDH</sequence>
<evidence type="ECO:0000313" key="1">
    <source>
        <dbReference type="EMBL" id="EXF75513.1"/>
    </source>
</evidence>
<proteinExistence type="predicted"/>
<dbReference type="KEGG" id="cfj:CFIO01_04973"/>
<reference evidence="1 2" key="1">
    <citation type="submission" date="2014-02" db="EMBL/GenBank/DDBJ databases">
        <title>The genome sequence of Colletotrichum fioriniae PJ7.</title>
        <authorList>
            <person name="Baroncelli R."/>
            <person name="Thon M.R."/>
        </authorList>
    </citation>
    <scope>NUCLEOTIDE SEQUENCE [LARGE SCALE GENOMIC DNA]</scope>
    <source>
        <strain evidence="1 2">PJ7</strain>
    </source>
</reference>
<gene>
    <name evidence="1" type="ORF">CFIO01_04973</name>
</gene>
<dbReference type="AlphaFoldDB" id="A0A010RTB7"/>
<organism evidence="1 2">
    <name type="scientific">Colletotrichum fioriniae PJ7</name>
    <dbReference type="NCBI Taxonomy" id="1445577"/>
    <lineage>
        <taxon>Eukaryota</taxon>
        <taxon>Fungi</taxon>
        <taxon>Dikarya</taxon>
        <taxon>Ascomycota</taxon>
        <taxon>Pezizomycotina</taxon>
        <taxon>Sordariomycetes</taxon>
        <taxon>Hypocreomycetidae</taxon>
        <taxon>Glomerellales</taxon>
        <taxon>Glomerellaceae</taxon>
        <taxon>Colletotrichum</taxon>
        <taxon>Colletotrichum acutatum species complex</taxon>
    </lineage>
</organism>
<accession>A0A010RTB7</accession>
<keyword evidence="2" id="KW-1185">Reference proteome</keyword>
<name>A0A010RTB7_9PEZI</name>
<dbReference type="EMBL" id="JARH01000898">
    <property type="protein sequence ID" value="EXF75513.1"/>
    <property type="molecule type" value="Genomic_DNA"/>
</dbReference>
<evidence type="ECO:0000313" key="2">
    <source>
        <dbReference type="Proteomes" id="UP000020467"/>
    </source>
</evidence>
<comment type="caution">
    <text evidence="1">The sequence shown here is derived from an EMBL/GenBank/DDBJ whole genome shotgun (WGS) entry which is preliminary data.</text>
</comment>
<dbReference type="OrthoDB" id="4851331at2759"/>
<dbReference type="HOGENOM" id="CLU_1023110_0_0_1"/>
<protein>
    <submittedName>
        <fullName evidence="1">Uncharacterized protein</fullName>
    </submittedName>
</protein>
<dbReference type="Proteomes" id="UP000020467">
    <property type="component" value="Unassembled WGS sequence"/>
</dbReference>